<evidence type="ECO:0000313" key="1">
    <source>
        <dbReference type="EMBL" id="MFC1799296.1"/>
    </source>
</evidence>
<evidence type="ECO:0000313" key="2">
    <source>
        <dbReference type="Proteomes" id="UP001594288"/>
    </source>
</evidence>
<keyword evidence="2" id="KW-1185">Reference proteome</keyword>
<name>A0ABV6YMM6_UNCEI</name>
<dbReference type="Proteomes" id="UP001594288">
    <property type="component" value="Unassembled WGS sequence"/>
</dbReference>
<gene>
    <name evidence="1" type="ORF">ACFL2Z_00075</name>
</gene>
<proteinExistence type="predicted"/>
<protein>
    <submittedName>
        <fullName evidence="1">Uncharacterized protein</fullName>
    </submittedName>
</protein>
<organism evidence="1 2">
    <name type="scientific">Eiseniibacteriota bacterium</name>
    <dbReference type="NCBI Taxonomy" id="2212470"/>
    <lineage>
        <taxon>Bacteria</taxon>
        <taxon>Candidatus Eiseniibacteriota</taxon>
    </lineage>
</organism>
<reference evidence="1 2" key="1">
    <citation type="submission" date="2024-09" db="EMBL/GenBank/DDBJ databases">
        <authorList>
            <person name="D'Angelo T."/>
        </authorList>
    </citation>
    <scope>NUCLEOTIDE SEQUENCE [LARGE SCALE GENOMIC DNA]</scope>
    <source>
        <strain evidence="1">SAG AM-311-F02</strain>
    </source>
</reference>
<dbReference type="EMBL" id="JBHPEI010000001">
    <property type="protein sequence ID" value="MFC1799296.1"/>
    <property type="molecule type" value="Genomic_DNA"/>
</dbReference>
<comment type="caution">
    <text evidence="1">The sequence shown here is derived from an EMBL/GenBank/DDBJ whole genome shotgun (WGS) entry which is preliminary data.</text>
</comment>
<accession>A0ABV6YMM6</accession>
<sequence length="287" mass="31734">MKNTNRKRVPPNSKADVSIVTHLTPDLDACMAIWLLTRLVYRDLEMDLEFIPLGAGSSLQALVLQEEHQGQVVFVDIGGGRYDHHDTADYVCAASLVMKDHSLENDPVLRSMVEYALAVDHARIREGEDRGFSLVNIINGLNSTFPRDPQRVVRLVLTCLDGIYASLQQEAKAASELDGLVTFMTKWGRGAGCVSSNPSTRSLAHQLGYVVYIYIDPDSGYRGFTAPAGSGVDFGDVARRIRRLEPEADWFLHSSGELLLCGSRKAPFERQSKLSLVQLIALVKTED</sequence>